<gene>
    <name evidence="2" type="ORF">SAMN05216562_0142</name>
</gene>
<evidence type="ECO:0000313" key="3">
    <source>
        <dbReference type="Proteomes" id="UP000198658"/>
    </source>
</evidence>
<sequence length="207" mass="22448">MDDDITAIFDGGISMLRTALRLPIICSLLLSALITAGCAAPGQTRHDQRQHIDQTERQVLSQLYQLKPDLRNDLAKAPGYAVFSNVNVNLLLASASTGYGVAVNNRSRERTYMKMGELGVGLGFGVKDFRALFLFDSPEVMQRFVDHGWSFGGHADAAVKAQDKGAAIGGEVVADGMRVYQLTESGIALQATLKGTKFWKDPSLNLD</sequence>
<organism evidence="2 3">
    <name type="scientific">Microbulbifer marinus</name>
    <dbReference type="NCBI Taxonomy" id="658218"/>
    <lineage>
        <taxon>Bacteria</taxon>
        <taxon>Pseudomonadati</taxon>
        <taxon>Pseudomonadota</taxon>
        <taxon>Gammaproteobacteria</taxon>
        <taxon>Cellvibrionales</taxon>
        <taxon>Microbulbiferaceae</taxon>
        <taxon>Microbulbifer</taxon>
    </lineage>
</organism>
<proteinExistence type="predicted"/>
<feature type="transmembrane region" description="Helical" evidence="1">
    <location>
        <begin position="20"/>
        <end position="40"/>
    </location>
</feature>
<accession>A0A1H3VQU7</accession>
<dbReference type="STRING" id="658218.SAMN05216562_0142"/>
<protein>
    <submittedName>
        <fullName evidence="2">Lipid-binding SYLF domain-containing protein</fullName>
    </submittedName>
</protein>
<keyword evidence="1" id="KW-0812">Transmembrane</keyword>
<keyword evidence="1" id="KW-0472">Membrane</keyword>
<evidence type="ECO:0000256" key="1">
    <source>
        <dbReference type="SAM" id="Phobius"/>
    </source>
</evidence>
<reference evidence="3" key="1">
    <citation type="submission" date="2016-10" db="EMBL/GenBank/DDBJ databases">
        <authorList>
            <person name="Varghese N."/>
            <person name="Submissions S."/>
        </authorList>
    </citation>
    <scope>NUCLEOTIDE SEQUENCE [LARGE SCALE GENOMIC DNA]</scope>
    <source>
        <strain evidence="3">CGMCC 1.10657</strain>
    </source>
</reference>
<dbReference type="Proteomes" id="UP000198658">
    <property type="component" value="Unassembled WGS sequence"/>
</dbReference>
<evidence type="ECO:0000313" key="2">
    <source>
        <dbReference type="EMBL" id="SDZ76614.1"/>
    </source>
</evidence>
<dbReference type="EMBL" id="FNQO01000001">
    <property type="protein sequence ID" value="SDZ76614.1"/>
    <property type="molecule type" value="Genomic_DNA"/>
</dbReference>
<name>A0A1H3VQU7_9GAMM</name>
<keyword evidence="3" id="KW-1185">Reference proteome</keyword>
<keyword evidence="1" id="KW-1133">Transmembrane helix</keyword>
<dbReference type="AlphaFoldDB" id="A0A1H3VQU7"/>